<evidence type="ECO:0000313" key="1">
    <source>
        <dbReference type="EMBL" id="EYF07629.1"/>
    </source>
</evidence>
<dbReference type="RefSeq" id="WP_044237099.1">
    <property type="nucleotide sequence ID" value="NZ_ASRX01000008.1"/>
</dbReference>
<dbReference type="AlphaFoldDB" id="A0A017TEH5"/>
<organism evidence="1 2">
    <name type="scientific">Chondromyces apiculatus DSM 436</name>
    <dbReference type="NCBI Taxonomy" id="1192034"/>
    <lineage>
        <taxon>Bacteria</taxon>
        <taxon>Pseudomonadati</taxon>
        <taxon>Myxococcota</taxon>
        <taxon>Polyangia</taxon>
        <taxon>Polyangiales</taxon>
        <taxon>Polyangiaceae</taxon>
        <taxon>Chondromyces</taxon>
    </lineage>
</organism>
<name>A0A017TEH5_9BACT</name>
<reference evidence="1 2" key="1">
    <citation type="submission" date="2013-05" db="EMBL/GenBank/DDBJ databases">
        <title>Genome assembly of Chondromyces apiculatus DSM 436.</title>
        <authorList>
            <person name="Sharma G."/>
            <person name="Khatri I."/>
            <person name="Kaur C."/>
            <person name="Mayilraj S."/>
            <person name="Subramanian S."/>
        </authorList>
    </citation>
    <scope>NUCLEOTIDE SEQUENCE [LARGE SCALE GENOMIC DNA]</scope>
    <source>
        <strain evidence="1 2">DSM 436</strain>
    </source>
</reference>
<dbReference type="Proteomes" id="UP000019678">
    <property type="component" value="Unassembled WGS sequence"/>
</dbReference>
<accession>A0A017TEH5</accession>
<gene>
    <name evidence="1" type="ORF">CAP_8130</name>
</gene>
<comment type="caution">
    <text evidence="1">The sequence shown here is derived from an EMBL/GenBank/DDBJ whole genome shotgun (WGS) entry which is preliminary data.</text>
</comment>
<dbReference type="EMBL" id="ASRX01000008">
    <property type="protein sequence ID" value="EYF07629.1"/>
    <property type="molecule type" value="Genomic_DNA"/>
</dbReference>
<sequence>MSRHKELVDTRYEVVATLAEKEALEVKFLDALLKALEQYLGAPEGAFHIKDLKPFAAEAKVTSSKYVRDKDGHMVGGFRLTISRDEDAYELSVSLTPRGPDYEAACFGARRTLKATEDPGWEAFFDDILRNIKNDMRSPLARYATAET</sequence>
<proteinExistence type="predicted"/>
<evidence type="ECO:0000313" key="2">
    <source>
        <dbReference type="Proteomes" id="UP000019678"/>
    </source>
</evidence>
<keyword evidence="2" id="KW-1185">Reference proteome</keyword>
<protein>
    <submittedName>
        <fullName evidence="1">Uncharacterized protein</fullName>
    </submittedName>
</protein>